<keyword evidence="2" id="KW-1185">Reference proteome</keyword>
<dbReference type="EMBL" id="JAPDRP010000005">
    <property type="protein sequence ID" value="KAJ9647073.1"/>
    <property type="molecule type" value="Genomic_DNA"/>
</dbReference>
<evidence type="ECO:0000313" key="1">
    <source>
        <dbReference type="EMBL" id="KAJ9647073.1"/>
    </source>
</evidence>
<comment type="caution">
    <text evidence="1">The sequence shown here is derived from an EMBL/GenBank/DDBJ whole genome shotgun (WGS) entry which is preliminary data.</text>
</comment>
<name>A0ACC2ZHR2_9PEZI</name>
<sequence length="208" mass="23042">MPQELKAEDINSKTDPSVAKQWDDSSSTETKFNDLYAITDKLKVCLLGTYRKGIGPVSRSMAVGKRVGPDFLFLANKHSQKFSDLEANQETQITFQNSSTQDWVSISGTATAADNSDPRIKELYNPGVSAWFGDLGDGKHDGTPNDPRMALIEIKAKYISYWKAQVGFLGYAKEVAQAAITGKVADVGVQRHMMEDEIEQERSRSRNS</sequence>
<protein>
    <submittedName>
        <fullName evidence="1">Uncharacterized protein</fullName>
    </submittedName>
</protein>
<gene>
    <name evidence="1" type="ORF">H2199_002059</name>
</gene>
<reference evidence="1" key="1">
    <citation type="submission" date="2022-10" db="EMBL/GenBank/DDBJ databases">
        <title>Culturing micro-colonial fungi from biological soil crusts in the Mojave desert and describing Neophaeococcomyces mojavensis, and introducing the new genera and species Taxawa tesnikishii.</title>
        <authorList>
            <person name="Kurbessoian T."/>
            <person name="Stajich J.E."/>
        </authorList>
    </citation>
    <scope>NUCLEOTIDE SEQUENCE</scope>
    <source>
        <strain evidence="1">JES_115</strain>
    </source>
</reference>
<evidence type="ECO:0000313" key="2">
    <source>
        <dbReference type="Proteomes" id="UP001172680"/>
    </source>
</evidence>
<organism evidence="1 2">
    <name type="scientific">Coniosporium tulheliwenetii</name>
    <dbReference type="NCBI Taxonomy" id="3383036"/>
    <lineage>
        <taxon>Eukaryota</taxon>
        <taxon>Fungi</taxon>
        <taxon>Dikarya</taxon>
        <taxon>Ascomycota</taxon>
        <taxon>Pezizomycotina</taxon>
        <taxon>Dothideomycetes</taxon>
        <taxon>Dothideomycetes incertae sedis</taxon>
        <taxon>Coniosporium</taxon>
    </lineage>
</organism>
<proteinExistence type="predicted"/>
<accession>A0ACC2ZHR2</accession>
<dbReference type="Proteomes" id="UP001172680">
    <property type="component" value="Unassembled WGS sequence"/>
</dbReference>